<geneLocation type="plasmid" evidence="4 5">
    <name>pRinCIP108029a</name>
</geneLocation>
<dbReference type="PANTHER" id="PTHR32328:SF0">
    <property type="entry name" value="L-SERYL-TRNA(SEC) SELENIUM TRANSFERASE"/>
    <property type="match status" value="1"/>
</dbReference>
<evidence type="ECO:0000313" key="5">
    <source>
        <dbReference type="Proteomes" id="UP001322785"/>
    </source>
</evidence>
<evidence type="ECO:0000256" key="3">
    <source>
        <dbReference type="SAM" id="MobiDB-lite"/>
    </source>
</evidence>
<feature type="region of interest" description="Disordered" evidence="3">
    <location>
        <begin position="1"/>
        <end position="20"/>
    </location>
</feature>
<evidence type="ECO:0008006" key="6">
    <source>
        <dbReference type="Google" id="ProtNLM"/>
    </source>
</evidence>
<dbReference type="InterPro" id="IPR015421">
    <property type="entry name" value="PyrdxlP-dep_Trfase_major"/>
</dbReference>
<protein>
    <recommendedName>
        <fullName evidence="6">Aminotransferase class V-fold PLP-dependent enzyme</fullName>
    </recommendedName>
</protein>
<gene>
    <name evidence="4" type="ORF">U5G49_007320</name>
</gene>
<feature type="compositionally biased region" description="Polar residues" evidence="3">
    <location>
        <begin position="9"/>
        <end position="18"/>
    </location>
</feature>
<sequence length="534" mass="56956">MTIAEQQHHATFQNQSDAASRPGDIYRSFGVEPIVNCAGVRTNYGASNPAPEVIEAMNAAAEAFVDLDELAEGLGHRFAMLTGAEWGLVTAGTAASLALATAACIAGNDPEAMLRLPDTSGMANKVIIPEDHRFAYEQAIRLAGAQIVNVQTADELSSALGTGEVAMVCLLGRNEGSSSLPLDTLLASAHAAGVPVLINAAGLSPANPDRWIGRGADLVVYAGGKYIRGPQSTAIVLGRRKLCEAMWWNSAPHQAFGRSMKVGKEEAVGAVVALDRWINSAAAEKERDGWRPRLQRIAVHLHDIAGVETNVLSWAGSVTAIRLKVSWDKSVIPLDAEGLRLALLRQRPRILIHDFWSTPTSIILDPINLSDDEADTVGRALSAIFVRSQEFATSAQVPPAETDVNGLWHVELSFLHGAREHRIELRQHDTNVTGIHQTATSHGRIVGKILGSKIELEAEHEATPIHLFYRFEGMVGRDGSIVGTARLGGAAPEHLGPVFKGQYGPGTWSATRVAPTQITTAPAGDGAISEGRKC</sequence>
<dbReference type="SUPFAM" id="SSF53383">
    <property type="entry name" value="PLP-dependent transferases"/>
    <property type="match status" value="1"/>
</dbReference>
<dbReference type="InterPro" id="IPR015424">
    <property type="entry name" value="PyrdxlP-dep_Trfase"/>
</dbReference>
<dbReference type="Gene3D" id="3.40.640.10">
    <property type="entry name" value="Type I PLP-dependent aspartate aminotransferase-like (Major domain)"/>
    <property type="match status" value="1"/>
</dbReference>
<comment type="cofactor">
    <cofactor evidence="1">
        <name>pyridoxal 5'-phosphate</name>
        <dbReference type="ChEBI" id="CHEBI:597326"/>
    </cofactor>
</comment>
<evidence type="ECO:0000256" key="1">
    <source>
        <dbReference type="ARBA" id="ARBA00001933"/>
    </source>
</evidence>
<dbReference type="EMBL" id="CP140639">
    <property type="protein sequence ID" value="WRW37706.1"/>
    <property type="molecule type" value="Genomic_DNA"/>
</dbReference>
<evidence type="ECO:0000313" key="4">
    <source>
        <dbReference type="EMBL" id="WRW37706.1"/>
    </source>
</evidence>
<keyword evidence="4" id="KW-0614">Plasmid</keyword>
<evidence type="ECO:0000256" key="2">
    <source>
        <dbReference type="ARBA" id="ARBA00022898"/>
    </source>
</evidence>
<dbReference type="Proteomes" id="UP001322785">
    <property type="component" value="Plasmid pRinCIP108029a"/>
</dbReference>
<reference evidence="4 5" key="1">
    <citation type="submission" date="2023-12" db="EMBL/GenBank/DDBJ databases">
        <authorList>
            <person name="Menendez E."/>
            <person name="Kaur S."/>
            <person name="Flores-Felix J.D."/>
            <person name="diCenzo G.C."/>
            <person name="Peix A."/>
            <person name="Velazquez E."/>
        </authorList>
    </citation>
    <scope>NUCLEOTIDE SEQUENCE [LARGE SCALE GENOMIC DNA]</scope>
    <source>
        <strain evidence="4 5">CIP 108029</strain>
        <plasmid evidence="4 5">pRinCIP108029a</plasmid>
    </source>
</reference>
<name>A0ABZ1DNA9_9HYPH</name>
<dbReference type="PANTHER" id="PTHR32328">
    <property type="entry name" value="L-SERYL-TRNA(SEC) SELENIUM TRANSFERASE"/>
    <property type="match status" value="1"/>
</dbReference>
<organism evidence="4 5">
    <name type="scientific">Rhizobium indigoferae</name>
    <dbReference type="NCBI Taxonomy" id="158891"/>
    <lineage>
        <taxon>Bacteria</taxon>
        <taxon>Pseudomonadati</taxon>
        <taxon>Pseudomonadota</taxon>
        <taxon>Alphaproteobacteria</taxon>
        <taxon>Hyphomicrobiales</taxon>
        <taxon>Rhizobiaceae</taxon>
        <taxon>Rhizobium/Agrobacterium group</taxon>
        <taxon>Rhizobium</taxon>
    </lineage>
</organism>
<keyword evidence="5" id="KW-1185">Reference proteome</keyword>
<dbReference type="RefSeq" id="WP_193446011.1">
    <property type="nucleotide sequence ID" value="NZ_BSOQ01000059.1"/>
</dbReference>
<accession>A0ABZ1DNA9</accession>
<proteinExistence type="predicted"/>
<keyword evidence="2" id="KW-0663">Pyridoxal phosphate</keyword>